<protein>
    <recommendedName>
        <fullName evidence="2">DUF7905 domain-containing protein</fullName>
    </recommendedName>
</protein>
<keyword evidence="4" id="KW-1185">Reference proteome</keyword>
<dbReference type="Pfam" id="PF25482">
    <property type="entry name" value="DUF7905"/>
    <property type="match status" value="1"/>
</dbReference>
<feature type="domain" description="DUF7905" evidence="2">
    <location>
        <begin position="394"/>
        <end position="668"/>
    </location>
</feature>
<gene>
    <name evidence="3" type="ORF">K7432_000002</name>
</gene>
<evidence type="ECO:0000313" key="3">
    <source>
        <dbReference type="EMBL" id="KAK9729754.1"/>
    </source>
</evidence>
<accession>A0ABR2WBV0</accession>
<proteinExistence type="predicted"/>
<sequence length="698" mass="81108">MSSSSYYFTIQALHNWSQESLNDIQNKIQHVEVSTDTNVNFVSQTNAFKIRGSTYEKVDSATKEIMKIINISLKQEQRSRVKFENPITPTYSFTGKNTLKHQNVDEPVVRKRSREDAKNPSRVKEVTKSFLFHPDIEDPWKILVPQSETNYLEEISQSTKTTALLEDRTVTITGTSLECIEEALARLENLQYRALQAPYRYQHIPLVHYPHIQDRFKLYFVNFTTAGINLTFPFTRKHILSEIYLLLPVTEDRKTGLWSGPDDIHLSSLNKIISCQNALTKSSLNRAESMAVVQERKVPIVRISWKDIDKFHSDEVDEHSAYHTLAKEIDRSPSNLDSTSADIDSDMSEKPDFMSLDHNTGHKTNSKSAYGISNEAEKRFNKSHDILKQESPGKMLKDYNFNQIKSAFYSGLDYVRYFQGEVSLEARLGKVAYRNLKPELMKKLWEYSDLKNILLEEMELRPIFSNIVATEYKTIRHLIERLGTGNPRHPYYVIEADARSSTNTHYCPVRLHINVNMVKLEKVVTKKDRVLDIDWNSLSRVYDFQLKIWTRKHLRHDAKPYSTFLKNISINRDDLRITYKDIPNFIRVKRIKLKKKIFYKINDHFTLELTFVTLLNSNESFCGRMEADPSKGESYFTMRVSSHFWDSRTCHNLSLSPGDVPSWSVDELVGGPTCRHLIQLVRTMIILVEQAQTQRHDA</sequence>
<organism evidence="3 4">
    <name type="scientific">Basidiobolus ranarum</name>
    <dbReference type="NCBI Taxonomy" id="34480"/>
    <lineage>
        <taxon>Eukaryota</taxon>
        <taxon>Fungi</taxon>
        <taxon>Fungi incertae sedis</taxon>
        <taxon>Zoopagomycota</taxon>
        <taxon>Entomophthoromycotina</taxon>
        <taxon>Basidiobolomycetes</taxon>
        <taxon>Basidiobolales</taxon>
        <taxon>Basidiobolaceae</taxon>
        <taxon>Basidiobolus</taxon>
    </lineage>
</organism>
<comment type="caution">
    <text evidence="3">The sequence shown here is derived from an EMBL/GenBank/DDBJ whole genome shotgun (WGS) entry which is preliminary data.</text>
</comment>
<reference evidence="3 4" key="1">
    <citation type="submission" date="2023-04" db="EMBL/GenBank/DDBJ databases">
        <title>Genome of Basidiobolus ranarum AG-B5.</title>
        <authorList>
            <person name="Stajich J.E."/>
            <person name="Carter-House D."/>
            <person name="Gryganskyi A."/>
        </authorList>
    </citation>
    <scope>NUCLEOTIDE SEQUENCE [LARGE SCALE GENOMIC DNA]</scope>
    <source>
        <strain evidence="3 4">AG-B5</strain>
    </source>
</reference>
<evidence type="ECO:0000256" key="1">
    <source>
        <dbReference type="SAM" id="MobiDB-lite"/>
    </source>
</evidence>
<dbReference type="Proteomes" id="UP001479436">
    <property type="component" value="Unassembled WGS sequence"/>
</dbReference>
<evidence type="ECO:0000259" key="2">
    <source>
        <dbReference type="Pfam" id="PF25482"/>
    </source>
</evidence>
<evidence type="ECO:0000313" key="4">
    <source>
        <dbReference type="Proteomes" id="UP001479436"/>
    </source>
</evidence>
<name>A0ABR2WBV0_9FUNG</name>
<feature type="region of interest" description="Disordered" evidence="1">
    <location>
        <begin position="102"/>
        <end position="122"/>
    </location>
</feature>
<dbReference type="EMBL" id="JASJQH010006876">
    <property type="protein sequence ID" value="KAK9729754.1"/>
    <property type="molecule type" value="Genomic_DNA"/>
</dbReference>
<dbReference type="InterPro" id="IPR057227">
    <property type="entry name" value="DUF7905"/>
</dbReference>